<evidence type="ECO:0000313" key="3">
    <source>
        <dbReference type="Proteomes" id="UP000299102"/>
    </source>
</evidence>
<feature type="region of interest" description="Disordered" evidence="1">
    <location>
        <begin position="129"/>
        <end position="164"/>
    </location>
</feature>
<comment type="caution">
    <text evidence="2">The sequence shown here is derived from an EMBL/GenBank/DDBJ whole genome shotgun (WGS) entry which is preliminary data.</text>
</comment>
<evidence type="ECO:0000313" key="2">
    <source>
        <dbReference type="EMBL" id="GBP03832.1"/>
    </source>
</evidence>
<keyword evidence="3" id="KW-1185">Reference proteome</keyword>
<protein>
    <submittedName>
        <fullName evidence="2">Uncharacterized protein</fullName>
    </submittedName>
</protein>
<dbReference type="EMBL" id="BGZK01000011">
    <property type="protein sequence ID" value="GBP03832.1"/>
    <property type="molecule type" value="Genomic_DNA"/>
</dbReference>
<organism evidence="2 3">
    <name type="scientific">Eumeta variegata</name>
    <name type="common">Bagworm moth</name>
    <name type="synonym">Eumeta japonica</name>
    <dbReference type="NCBI Taxonomy" id="151549"/>
    <lineage>
        <taxon>Eukaryota</taxon>
        <taxon>Metazoa</taxon>
        <taxon>Ecdysozoa</taxon>
        <taxon>Arthropoda</taxon>
        <taxon>Hexapoda</taxon>
        <taxon>Insecta</taxon>
        <taxon>Pterygota</taxon>
        <taxon>Neoptera</taxon>
        <taxon>Endopterygota</taxon>
        <taxon>Lepidoptera</taxon>
        <taxon>Glossata</taxon>
        <taxon>Ditrysia</taxon>
        <taxon>Tineoidea</taxon>
        <taxon>Psychidae</taxon>
        <taxon>Oiketicinae</taxon>
        <taxon>Eumeta</taxon>
    </lineage>
</organism>
<accession>A0A4C1SNZ8</accession>
<name>A0A4C1SNZ8_EUMVA</name>
<evidence type="ECO:0000256" key="1">
    <source>
        <dbReference type="SAM" id="MobiDB-lite"/>
    </source>
</evidence>
<reference evidence="2 3" key="1">
    <citation type="journal article" date="2019" name="Commun. Biol.">
        <title>The bagworm genome reveals a unique fibroin gene that provides high tensile strength.</title>
        <authorList>
            <person name="Kono N."/>
            <person name="Nakamura H."/>
            <person name="Ohtoshi R."/>
            <person name="Tomita M."/>
            <person name="Numata K."/>
            <person name="Arakawa K."/>
        </authorList>
    </citation>
    <scope>NUCLEOTIDE SEQUENCE [LARGE SCALE GENOMIC DNA]</scope>
</reference>
<proteinExistence type="predicted"/>
<gene>
    <name evidence="2" type="ORF">EVAR_2527_1</name>
</gene>
<dbReference type="AlphaFoldDB" id="A0A4C1SNZ8"/>
<dbReference type="Proteomes" id="UP000299102">
    <property type="component" value="Unassembled WGS sequence"/>
</dbReference>
<sequence>MKFSGSMNYDLVEGPSAYPPQRTGAGGAWRGCRVYRLSNTIGDRLRGRIKVAAEYSREGVSRGGERGARGGRKAPPLPTLCLLRKDIRRFTFAISKQTSKHGRHRYAGGLHLALTPHYRWPEFKTLTSAAAGSHRRAAAPPKRNGRNKEVANGDEPPDGQQNKRIICLVD</sequence>